<reference evidence="1 2" key="1">
    <citation type="journal article" date="2022" name="Plant J.">
        <title>Chromosome-level genome of Camellia lanceoleosa provides a valuable resource for understanding genome evolution and self-incompatibility.</title>
        <authorList>
            <person name="Gong W."/>
            <person name="Xiao S."/>
            <person name="Wang L."/>
            <person name="Liao Z."/>
            <person name="Chang Y."/>
            <person name="Mo W."/>
            <person name="Hu G."/>
            <person name="Li W."/>
            <person name="Zhao G."/>
            <person name="Zhu H."/>
            <person name="Hu X."/>
            <person name="Ji K."/>
            <person name="Xiang X."/>
            <person name="Song Q."/>
            <person name="Yuan D."/>
            <person name="Jin S."/>
            <person name="Zhang L."/>
        </authorList>
    </citation>
    <scope>NUCLEOTIDE SEQUENCE [LARGE SCALE GENOMIC DNA]</scope>
    <source>
        <strain evidence="1">SQ_2022a</strain>
    </source>
</reference>
<evidence type="ECO:0000313" key="1">
    <source>
        <dbReference type="EMBL" id="KAI7982883.1"/>
    </source>
</evidence>
<keyword evidence="2" id="KW-1185">Reference proteome</keyword>
<proteinExistence type="predicted"/>
<accession>A0ACC0F437</accession>
<protein>
    <submittedName>
        <fullName evidence="1">Uncharacterized protein</fullName>
    </submittedName>
</protein>
<gene>
    <name evidence="1" type="ORF">LOK49_LG15G00731</name>
</gene>
<dbReference type="Proteomes" id="UP001060215">
    <property type="component" value="Chromosome 11"/>
</dbReference>
<sequence length="336" mass="38555">MNTPKQTPCTGEKQTNEEMYHCEANVLAIIPLSTSFPSDVNEKTELQGVDTHVTQMNDIGQMASNVDLMADGNQNTGTTALQNSLVRNIKKKNRKEHKLPEYEYPPILGRQIKPSDSGVVNQGECDSKKEMEDEIIEVDNVADPDSTFTWFDLTNRLPIWKLLSTQEKGKLKEAYEKGGDSAQVWTGPHVSNSVSFNDIRAIVKGLTLRGNVIDAYAEMLMYEQHTKAPKSADDEKSYIFSTLCLPTIRDVAEDVRDRYLALRAPHTLKARYIQFPIHLDNHWTLMVYDTEEGFWLHYNSMKPRRGREDKHYWEASLLKSYFEDYINRRLKEGTVE</sequence>
<comment type="caution">
    <text evidence="1">The sequence shown here is derived from an EMBL/GenBank/DDBJ whole genome shotgun (WGS) entry which is preliminary data.</text>
</comment>
<name>A0ACC0F437_9ERIC</name>
<organism evidence="1 2">
    <name type="scientific">Camellia lanceoleosa</name>
    <dbReference type="NCBI Taxonomy" id="1840588"/>
    <lineage>
        <taxon>Eukaryota</taxon>
        <taxon>Viridiplantae</taxon>
        <taxon>Streptophyta</taxon>
        <taxon>Embryophyta</taxon>
        <taxon>Tracheophyta</taxon>
        <taxon>Spermatophyta</taxon>
        <taxon>Magnoliopsida</taxon>
        <taxon>eudicotyledons</taxon>
        <taxon>Gunneridae</taxon>
        <taxon>Pentapetalae</taxon>
        <taxon>asterids</taxon>
        <taxon>Ericales</taxon>
        <taxon>Theaceae</taxon>
        <taxon>Camellia</taxon>
    </lineage>
</organism>
<dbReference type="EMBL" id="CM045768">
    <property type="protein sequence ID" value="KAI7982883.1"/>
    <property type="molecule type" value="Genomic_DNA"/>
</dbReference>
<evidence type="ECO:0000313" key="2">
    <source>
        <dbReference type="Proteomes" id="UP001060215"/>
    </source>
</evidence>